<keyword evidence="2" id="KW-1185">Reference proteome</keyword>
<dbReference type="Gene3D" id="3.30.565.10">
    <property type="entry name" value="Histidine kinase-like ATPase, C-terminal domain"/>
    <property type="match status" value="1"/>
</dbReference>
<comment type="caution">
    <text evidence="1">The sequence shown here is derived from an EMBL/GenBank/DDBJ whole genome shotgun (WGS) entry which is preliminary data.</text>
</comment>
<organism evidence="1 2">
    <name type="scientific">Streptomyces albireticuli</name>
    <dbReference type="NCBI Taxonomy" id="1940"/>
    <lineage>
        <taxon>Bacteria</taxon>
        <taxon>Bacillati</taxon>
        <taxon>Actinomycetota</taxon>
        <taxon>Actinomycetes</taxon>
        <taxon>Kitasatosporales</taxon>
        <taxon>Streptomycetaceae</taxon>
        <taxon>Streptomyces</taxon>
    </lineage>
</organism>
<dbReference type="EMBL" id="NSJV01000227">
    <property type="protein sequence ID" value="PAU48651.1"/>
    <property type="molecule type" value="Genomic_DNA"/>
</dbReference>
<dbReference type="AlphaFoldDB" id="A0A2A2DAZ0"/>
<dbReference type="InterPro" id="IPR036890">
    <property type="entry name" value="HATPase_C_sf"/>
</dbReference>
<protein>
    <submittedName>
        <fullName evidence="1">Uncharacterized protein</fullName>
    </submittedName>
</protein>
<sequence>MGGVDQDGFDIRPVLGVRGGRQRLAGEEDGGKGVRAVVDRHDGQGGLRTRVVECCGDAGTEPPARSAAVSSVTAMPWSSPHRVVQEALTNVRKHATRAERVEVRVEVRSGSRTGWRSR</sequence>
<evidence type="ECO:0000313" key="2">
    <source>
        <dbReference type="Proteomes" id="UP000218944"/>
    </source>
</evidence>
<reference evidence="1 2" key="1">
    <citation type="submission" date="2017-08" db="EMBL/GenBank/DDBJ databases">
        <title>Genome sequence of Streptomyces albireticuli NRRL B-1670.</title>
        <authorList>
            <person name="Graham D.E."/>
            <person name="Mahan K.M."/>
            <person name="Klingeman D.M."/>
            <person name="Hettich R.L."/>
            <person name="Parry R.J."/>
            <person name="Spain J.C."/>
        </authorList>
    </citation>
    <scope>NUCLEOTIDE SEQUENCE [LARGE SCALE GENOMIC DNA]</scope>
    <source>
        <strain evidence="1 2">NRRL B-1670</strain>
    </source>
</reference>
<accession>A0A2A2DAZ0</accession>
<evidence type="ECO:0000313" key="1">
    <source>
        <dbReference type="EMBL" id="PAU48651.1"/>
    </source>
</evidence>
<gene>
    <name evidence="1" type="ORF">CK936_12095</name>
</gene>
<name>A0A2A2DAZ0_9ACTN</name>
<proteinExistence type="predicted"/>
<dbReference type="Proteomes" id="UP000218944">
    <property type="component" value="Unassembled WGS sequence"/>
</dbReference>